<accession>M1DQP0</accession>
<evidence type="ECO:0000313" key="3">
    <source>
        <dbReference type="Proteomes" id="UP000011115"/>
    </source>
</evidence>
<dbReference type="HOGENOM" id="CLU_029307_11_0_1"/>
<dbReference type="Proteomes" id="UP000011115">
    <property type="component" value="Unassembled WGS sequence"/>
</dbReference>
<protein>
    <recommendedName>
        <fullName evidence="4">Polyprotein protein</fullName>
    </recommendedName>
</protein>
<reference evidence="3" key="1">
    <citation type="journal article" date="2011" name="Nature">
        <title>Genome sequence and analysis of the tuber crop potato.</title>
        <authorList>
            <consortium name="The Potato Genome Sequencing Consortium"/>
        </authorList>
    </citation>
    <scope>NUCLEOTIDE SEQUENCE [LARGE SCALE GENOMIC DNA]</scope>
    <source>
        <strain evidence="3">cv. DM1-3 516 R44</strain>
    </source>
</reference>
<dbReference type="PaxDb" id="4113-PGSC0003DMT400092849"/>
<evidence type="ECO:0000313" key="2">
    <source>
        <dbReference type="EnsemblPlants" id="PGSC0003DMT400092849"/>
    </source>
</evidence>
<dbReference type="Gramene" id="PGSC0003DMT400092849">
    <property type="protein sequence ID" value="PGSC0003DMT400092849"/>
    <property type="gene ID" value="PGSC0003DMG400042420"/>
</dbReference>
<keyword evidence="3" id="KW-1185">Reference proteome</keyword>
<reference evidence="2" key="2">
    <citation type="submission" date="2015-06" db="UniProtKB">
        <authorList>
            <consortium name="EnsemblPlants"/>
        </authorList>
    </citation>
    <scope>IDENTIFICATION</scope>
    <source>
        <strain evidence="2">DM1-3 516 R44</strain>
    </source>
</reference>
<dbReference type="EnsemblPlants" id="PGSC0003DMT400092849">
    <property type="protein sequence ID" value="PGSC0003DMT400092849"/>
    <property type="gene ID" value="PGSC0003DMG400042420"/>
</dbReference>
<feature type="region of interest" description="Disordered" evidence="1">
    <location>
        <begin position="1"/>
        <end position="59"/>
    </location>
</feature>
<organism evidence="2 3">
    <name type="scientific">Solanum tuberosum</name>
    <name type="common">Potato</name>
    <dbReference type="NCBI Taxonomy" id="4113"/>
    <lineage>
        <taxon>Eukaryota</taxon>
        <taxon>Viridiplantae</taxon>
        <taxon>Streptophyta</taxon>
        <taxon>Embryophyta</taxon>
        <taxon>Tracheophyta</taxon>
        <taxon>Spermatophyta</taxon>
        <taxon>Magnoliopsida</taxon>
        <taxon>eudicotyledons</taxon>
        <taxon>Gunneridae</taxon>
        <taxon>Pentapetalae</taxon>
        <taxon>asterids</taxon>
        <taxon>lamiids</taxon>
        <taxon>Solanales</taxon>
        <taxon>Solanaceae</taxon>
        <taxon>Solanoideae</taxon>
        <taxon>Solaneae</taxon>
        <taxon>Solanum</taxon>
    </lineage>
</organism>
<name>M1DQP0_SOLTU</name>
<sequence length="120" mass="12844">MKATDFTLLMRDADDEEASETSEIPSATTKDVQGDGTAHAKSDGEINEELIPEPDKEMRESLDESIFRDLPHLVEMVVQSATQTLPTKTSTAAFSGSGISILFEATSGTDAHIQNSTPGT</sequence>
<evidence type="ECO:0000256" key="1">
    <source>
        <dbReference type="SAM" id="MobiDB-lite"/>
    </source>
</evidence>
<dbReference type="InParanoid" id="M1DQP0"/>
<evidence type="ECO:0008006" key="4">
    <source>
        <dbReference type="Google" id="ProtNLM"/>
    </source>
</evidence>
<dbReference type="AlphaFoldDB" id="M1DQP0"/>
<proteinExistence type="predicted"/>